<protein>
    <recommendedName>
        <fullName evidence="6">tRNA (cytidine(34)-2'-O)-methyltransferase</fullName>
        <ecNumber evidence="6">2.1.1.207</ecNumber>
    </recommendedName>
    <alternativeName>
        <fullName evidence="6">tRNA (cytidine/uridine-2'-O-)-methyltransferase TrmL</fullName>
    </alternativeName>
</protein>
<comment type="subunit">
    <text evidence="6">Homodimer.</text>
</comment>
<feature type="binding site" evidence="6 7">
    <location>
        <position position="79"/>
    </location>
    <ligand>
        <name>S-adenosyl-L-methionine</name>
        <dbReference type="ChEBI" id="CHEBI:59789"/>
    </ligand>
</feature>
<dbReference type="InterPro" id="IPR016914">
    <property type="entry name" value="TrmL"/>
</dbReference>
<evidence type="ECO:0000256" key="2">
    <source>
        <dbReference type="ARBA" id="ARBA00022603"/>
    </source>
</evidence>
<keyword evidence="4 6" id="KW-0949">S-adenosyl-L-methionine</keyword>
<dbReference type="GO" id="GO:0005737">
    <property type="term" value="C:cytoplasm"/>
    <property type="evidence" value="ECO:0007669"/>
    <property type="project" value="UniProtKB-SubCell"/>
</dbReference>
<feature type="binding site" evidence="6 7">
    <location>
        <position position="129"/>
    </location>
    <ligand>
        <name>S-adenosyl-L-methionine</name>
        <dbReference type="ChEBI" id="CHEBI:59789"/>
    </ligand>
</feature>
<evidence type="ECO:0000256" key="4">
    <source>
        <dbReference type="ARBA" id="ARBA00022691"/>
    </source>
</evidence>
<dbReference type="CDD" id="cd18094">
    <property type="entry name" value="SpoU-like_TrmL"/>
    <property type="match status" value="1"/>
</dbReference>
<keyword evidence="2 6" id="KW-0489">Methyltransferase</keyword>
<organism evidence="9 10">
    <name type="scientific">Ancylobacter novellus</name>
    <name type="common">Thiobacillus novellus</name>
    <dbReference type="NCBI Taxonomy" id="921"/>
    <lineage>
        <taxon>Bacteria</taxon>
        <taxon>Pseudomonadati</taxon>
        <taxon>Pseudomonadota</taxon>
        <taxon>Alphaproteobacteria</taxon>
        <taxon>Hyphomicrobiales</taxon>
        <taxon>Xanthobacteraceae</taxon>
        <taxon>Ancylobacter</taxon>
    </lineage>
</organism>
<sequence length="157" mass="16863">MRLVLFQPDIPQNAGAMLRLAACLGVAVDIVEPAGFPVSDRAFRRAGLDYLDHVEIVRHASFEAFEASRRAVGRRLVLLTTKGAASYVETAFRPDDALMVGRESAGAPDYVHAAADLRIAVPMRPDLRSLNVATAAAIILGEALRQTDGFPRPPADA</sequence>
<evidence type="ECO:0000313" key="9">
    <source>
        <dbReference type="EMBL" id="PZQ19080.1"/>
    </source>
</evidence>
<keyword evidence="5 6" id="KW-0819">tRNA processing</keyword>
<dbReference type="GO" id="GO:0002130">
    <property type="term" value="P:wobble position ribose methylation"/>
    <property type="evidence" value="ECO:0007669"/>
    <property type="project" value="TreeGrafter"/>
</dbReference>
<dbReference type="InterPro" id="IPR029026">
    <property type="entry name" value="tRNA_m1G_MTases_N"/>
</dbReference>
<evidence type="ECO:0000256" key="7">
    <source>
        <dbReference type="PIRSR" id="PIRSR029256-1"/>
    </source>
</evidence>
<evidence type="ECO:0000256" key="6">
    <source>
        <dbReference type="HAMAP-Rule" id="MF_01885"/>
    </source>
</evidence>
<dbReference type="PANTHER" id="PTHR42971">
    <property type="entry name" value="TRNA (CYTIDINE(34)-2'-O)-METHYLTRANSFERASE"/>
    <property type="match status" value="1"/>
</dbReference>
<feature type="binding site" evidence="6 7">
    <location>
        <position position="101"/>
    </location>
    <ligand>
        <name>S-adenosyl-L-methionine</name>
        <dbReference type="ChEBI" id="CHEBI:59789"/>
    </ligand>
</feature>
<comment type="catalytic activity">
    <reaction evidence="6">
        <text>5-carboxymethylaminomethyluridine(34) in tRNA(Leu) + S-adenosyl-L-methionine = 5-carboxymethylaminomethyl-2'-O-methyluridine(34) in tRNA(Leu) + S-adenosyl-L-homocysteine + H(+)</text>
        <dbReference type="Rhea" id="RHEA:43088"/>
        <dbReference type="Rhea" id="RHEA-COMP:10333"/>
        <dbReference type="Rhea" id="RHEA-COMP:10334"/>
        <dbReference type="ChEBI" id="CHEBI:15378"/>
        <dbReference type="ChEBI" id="CHEBI:57856"/>
        <dbReference type="ChEBI" id="CHEBI:59789"/>
        <dbReference type="ChEBI" id="CHEBI:74508"/>
        <dbReference type="ChEBI" id="CHEBI:74511"/>
        <dbReference type="EC" id="2.1.1.207"/>
    </reaction>
</comment>
<proteinExistence type="inferred from homology"/>
<dbReference type="PANTHER" id="PTHR42971:SF1">
    <property type="entry name" value="TRNA (CYTIDINE(34)-2'-O)-METHYLTRANSFERASE"/>
    <property type="match status" value="1"/>
</dbReference>
<dbReference type="EC" id="2.1.1.207" evidence="6"/>
<comment type="subcellular location">
    <subcellularLocation>
        <location evidence="6">Cytoplasm</location>
    </subcellularLocation>
</comment>
<dbReference type="GO" id="GO:0141102">
    <property type="term" value="F:tRNA (5-carboxymethylaminomethyluridine(34)-2'-O)-methyltransferase activity"/>
    <property type="evidence" value="ECO:0007669"/>
    <property type="project" value="RHEA"/>
</dbReference>
<feature type="binding site" evidence="6 7">
    <location>
        <position position="121"/>
    </location>
    <ligand>
        <name>S-adenosyl-L-methionine</name>
        <dbReference type="ChEBI" id="CHEBI:59789"/>
    </ligand>
</feature>
<feature type="domain" description="tRNA/rRNA methyltransferase SpoU type" evidence="8">
    <location>
        <begin position="2"/>
        <end position="140"/>
    </location>
</feature>
<dbReference type="GO" id="GO:0141098">
    <property type="term" value="F:tRNA (cytidine(34)-2'-O)-methyltransferase activity"/>
    <property type="evidence" value="ECO:0007669"/>
    <property type="project" value="RHEA"/>
</dbReference>
<accession>A0A2W5MZA1</accession>
<dbReference type="EMBL" id="QFPN01000001">
    <property type="protein sequence ID" value="PZQ19080.1"/>
    <property type="molecule type" value="Genomic_DNA"/>
</dbReference>
<dbReference type="Gene3D" id="3.40.1280.10">
    <property type="match status" value="1"/>
</dbReference>
<dbReference type="SUPFAM" id="SSF75217">
    <property type="entry name" value="alpha/beta knot"/>
    <property type="match status" value="1"/>
</dbReference>
<evidence type="ECO:0000259" key="8">
    <source>
        <dbReference type="Pfam" id="PF00588"/>
    </source>
</evidence>
<dbReference type="Proteomes" id="UP000249577">
    <property type="component" value="Unassembled WGS sequence"/>
</dbReference>
<evidence type="ECO:0000313" key="10">
    <source>
        <dbReference type="Proteomes" id="UP000249577"/>
    </source>
</evidence>
<reference evidence="9 10" key="1">
    <citation type="submission" date="2017-08" db="EMBL/GenBank/DDBJ databases">
        <title>Infants hospitalized years apart are colonized by the same room-sourced microbial strains.</title>
        <authorList>
            <person name="Brooks B."/>
            <person name="Olm M.R."/>
            <person name="Firek B.A."/>
            <person name="Baker R."/>
            <person name="Thomas B.C."/>
            <person name="Morowitz M.J."/>
            <person name="Banfield J.F."/>
        </authorList>
    </citation>
    <scope>NUCLEOTIDE SEQUENCE [LARGE SCALE GENOMIC DNA]</scope>
    <source>
        <strain evidence="9">S2_005_003_R2_43</strain>
    </source>
</reference>
<dbReference type="GO" id="GO:0003723">
    <property type="term" value="F:RNA binding"/>
    <property type="evidence" value="ECO:0007669"/>
    <property type="project" value="InterPro"/>
</dbReference>
<keyword evidence="1 6" id="KW-0963">Cytoplasm</keyword>
<dbReference type="InterPro" id="IPR029028">
    <property type="entry name" value="Alpha/beta_knot_MTases"/>
</dbReference>
<gene>
    <name evidence="6" type="primary">trmL</name>
    <name evidence="9" type="ORF">DI565_01430</name>
</gene>
<comment type="caution">
    <text evidence="9">The sequence shown here is derived from an EMBL/GenBank/DDBJ whole genome shotgun (WGS) entry which is preliminary data.</text>
</comment>
<dbReference type="PIRSF" id="PIRSF029256">
    <property type="entry name" value="SpoU_TrmH_prd"/>
    <property type="match status" value="1"/>
</dbReference>
<comment type="catalytic activity">
    <reaction evidence="6">
        <text>cytidine(34) in tRNA + S-adenosyl-L-methionine = 2'-O-methylcytidine(34) in tRNA + S-adenosyl-L-homocysteine + H(+)</text>
        <dbReference type="Rhea" id="RHEA:43084"/>
        <dbReference type="Rhea" id="RHEA-COMP:10331"/>
        <dbReference type="Rhea" id="RHEA-COMP:10332"/>
        <dbReference type="ChEBI" id="CHEBI:15378"/>
        <dbReference type="ChEBI" id="CHEBI:57856"/>
        <dbReference type="ChEBI" id="CHEBI:59789"/>
        <dbReference type="ChEBI" id="CHEBI:74495"/>
        <dbReference type="ChEBI" id="CHEBI:82748"/>
        <dbReference type="EC" id="2.1.1.207"/>
    </reaction>
</comment>
<evidence type="ECO:0000256" key="1">
    <source>
        <dbReference type="ARBA" id="ARBA00022490"/>
    </source>
</evidence>
<dbReference type="InterPro" id="IPR001537">
    <property type="entry name" value="SpoU_MeTrfase"/>
</dbReference>
<dbReference type="HAMAP" id="MF_01885">
    <property type="entry name" value="tRNA_methyltr_TrmL"/>
    <property type="match status" value="1"/>
</dbReference>
<evidence type="ECO:0000256" key="3">
    <source>
        <dbReference type="ARBA" id="ARBA00022679"/>
    </source>
</evidence>
<dbReference type="Pfam" id="PF00588">
    <property type="entry name" value="SpoU_methylase"/>
    <property type="match status" value="1"/>
</dbReference>
<name>A0A2W5MZA1_ANCNO</name>
<evidence type="ECO:0000256" key="5">
    <source>
        <dbReference type="ARBA" id="ARBA00022694"/>
    </source>
</evidence>
<comment type="similarity">
    <text evidence="6">Belongs to the class IV-like SAM-binding methyltransferase superfamily. RNA methyltransferase TrmH family. TrmL subfamily.</text>
</comment>
<comment type="function">
    <text evidence="6">Methylates the ribose at the nucleotide 34 wobble position in the two leucyl isoacceptors tRNA(Leu)(CmAA) and tRNA(Leu)(cmnm5UmAA). Catalyzes the methyl transfer from S-adenosyl-L-methionine to the 2'-OH of the wobble nucleotide.</text>
</comment>
<dbReference type="AlphaFoldDB" id="A0A2W5MZA1"/>
<keyword evidence="3 6" id="KW-0808">Transferase</keyword>